<evidence type="ECO:0000259" key="3">
    <source>
        <dbReference type="Pfam" id="PF05368"/>
    </source>
</evidence>
<evidence type="ECO:0000256" key="1">
    <source>
        <dbReference type="ARBA" id="ARBA00022857"/>
    </source>
</evidence>
<comment type="caution">
    <text evidence="4">The sequence shown here is derived from an EMBL/GenBank/DDBJ whole genome shotgun (WGS) entry which is preliminary data.</text>
</comment>
<dbReference type="AlphaFoldDB" id="A0AB34KLK3"/>
<dbReference type="RefSeq" id="XP_069227767.1">
    <property type="nucleotide sequence ID" value="XM_069375495.1"/>
</dbReference>
<name>A0AB34KLK3_9PEZI</name>
<dbReference type="GO" id="GO:0016491">
    <property type="term" value="F:oxidoreductase activity"/>
    <property type="evidence" value="ECO:0007669"/>
    <property type="project" value="UniProtKB-KW"/>
</dbReference>
<proteinExistence type="predicted"/>
<accession>A0AB34KLK3</accession>
<dbReference type="GeneID" id="96008333"/>
<keyword evidence="2" id="KW-0560">Oxidoreductase</keyword>
<gene>
    <name evidence="4" type="ORF">WHR41_06890</name>
</gene>
<dbReference type="PANTHER" id="PTHR47706:SF11">
    <property type="entry name" value="ISOFLAVONE REDUCTASE FAMILY PROTEIN (AFU_ORTHOLOGUE AFUA_1G12510)"/>
    <property type="match status" value="1"/>
</dbReference>
<evidence type="ECO:0000313" key="4">
    <source>
        <dbReference type="EMBL" id="KAL1584661.1"/>
    </source>
</evidence>
<keyword evidence="5" id="KW-1185">Reference proteome</keyword>
<dbReference type="Gene3D" id="3.40.50.720">
    <property type="entry name" value="NAD(P)-binding Rossmann-like Domain"/>
    <property type="match status" value="1"/>
</dbReference>
<organism evidence="4 5">
    <name type="scientific">Cladosporium halotolerans</name>
    <dbReference type="NCBI Taxonomy" id="1052096"/>
    <lineage>
        <taxon>Eukaryota</taxon>
        <taxon>Fungi</taxon>
        <taxon>Dikarya</taxon>
        <taxon>Ascomycota</taxon>
        <taxon>Pezizomycotina</taxon>
        <taxon>Dothideomycetes</taxon>
        <taxon>Dothideomycetidae</taxon>
        <taxon>Cladosporiales</taxon>
        <taxon>Cladosporiaceae</taxon>
        <taxon>Cladosporium</taxon>
    </lineage>
</organism>
<dbReference type="InterPro" id="IPR036291">
    <property type="entry name" value="NAD(P)-bd_dom_sf"/>
</dbReference>
<keyword evidence="1" id="KW-0521">NADP</keyword>
<dbReference type="InterPro" id="IPR008030">
    <property type="entry name" value="NmrA-like"/>
</dbReference>
<dbReference type="PANTHER" id="PTHR47706">
    <property type="entry name" value="NMRA-LIKE FAMILY PROTEIN"/>
    <property type="match status" value="1"/>
</dbReference>
<dbReference type="EMBL" id="JAAQHG020000024">
    <property type="protein sequence ID" value="KAL1584661.1"/>
    <property type="molecule type" value="Genomic_DNA"/>
</dbReference>
<dbReference type="Pfam" id="PF05368">
    <property type="entry name" value="NmrA"/>
    <property type="match status" value="1"/>
</dbReference>
<sequence>MTTTSNILIIGGTGLIGEHISNAIVAARQHFNRIALFTSANTIFTKSAFVDGLRAQGVEIIVGDIHLADDVREALTGIDTVVSCVGRAVIAAQLQLVALADRHPDVRRFFPSEYGTDVVHNAASAAELPHQAKLRVRAALTETKDLEYTYLVTGPYADADRGLYLSASSPENEAGGSFDVRRKRAVLLGDPAAQINLTTMRDVGQLVVAALLHPVESKNRALLCNSFTTTPAEILAEFERQSGGEKWEVSVTDLPALKRLEKEAWARGEARAVPLSLRRIWTEGGTLYEKERDNGVVGMEEGVESLEVAVGRAVRLQMQ</sequence>
<evidence type="ECO:0000313" key="5">
    <source>
        <dbReference type="Proteomes" id="UP000803884"/>
    </source>
</evidence>
<dbReference type="InterPro" id="IPR051609">
    <property type="entry name" value="NmrA/Isoflavone_reductase-like"/>
</dbReference>
<dbReference type="SUPFAM" id="SSF51735">
    <property type="entry name" value="NAD(P)-binding Rossmann-fold domains"/>
    <property type="match status" value="1"/>
</dbReference>
<evidence type="ECO:0000256" key="2">
    <source>
        <dbReference type="ARBA" id="ARBA00023002"/>
    </source>
</evidence>
<protein>
    <recommendedName>
        <fullName evidence="3">NmrA-like domain-containing protein</fullName>
    </recommendedName>
</protein>
<feature type="domain" description="NmrA-like" evidence="3">
    <location>
        <begin position="4"/>
        <end position="244"/>
    </location>
</feature>
<reference evidence="4 5" key="1">
    <citation type="journal article" date="2020" name="Microbiol. Resour. Announc.">
        <title>Draft Genome Sequence of a Cladosporium Species Isolated from the Mesophotic Ascidian Didemnum maculosum.</title>
        <authorList>
            <person name="Gioti A."/>
            <person name="Siaperas R."/>
            <person name="Nikolaivits E."/>
            <person name="Le Goff G."/>
            <person name="Ouazzani J."/>
            <person name="Kotoulas G."/>
            <person name="Topakas E."/>
        </authorList>
    </citation>
    <scope>NUCLEOTIDE SEQUENCE [LARGE SCALE GENOMIC DNA]</scope>
    <source>
        <strain evidence="4 5">TM138-S3</strain>
    </source>
</reference>
<dbReference type="Gene3D" id="3.90.25.10">
    <property type="entry name" value="UDP-galactose 4-epimerase, domain 1"/>
    <property type="match status" value="1"/>
</dbReference>
<dbReference type="Proteomes" id="UP000803884">
    <property type="component" value="Unassembled WGS sequence"/>
</dbReference>